<evidence type="ECO:0000256" key="1">
    <source>
        <dbReference type="SAM" id="MobiDB-lite"/>
    </source>
</evidence>
<name>A0A9W4D4P7_BLUGR</name>
<feature type="compositionally biased region" description="Low complexity" evidence="1">
    <location>
        <begin position="1"/>
        <end position="39"/>
    </location>
</feature>
<evidence type="ECO:0000313" key="3">
    <source>
        <dbReference type="Proteomes" id="UP000683417"/>
    </source>
</evidence>
<organism evidence="2 3">
    <name type="scientific">Blumeria graminis f. sp. triticale</name>
    <dbReference type="NCBI Taxonomy" id="1689686"/>
    <lineage>
        <taxon>Eukaryota</taxon>
        <taxon>Fungi</taxon>
        <taxon>Dikarya</taxon>
        <taxon>Ascomycota</taxon>
        <taxon>Pezizomycotina</taxon>
        <taxon>Leotiomycetes</taxon>
        <taxon>Erysiphales</taxon>
        <taxon>Erysiphaceae</taxon>
        <taxon>Blumeria</taxon>
    </lineage>
</organism>
<feature type="region of interest" description="Disordered" evidence="1">
    <location>
        <begin position="1"/>
        <end position="52"/>
    </location>
</feature>
<dbReference type="AlphaFoldDB" id="A0A9W4D4P7"/>
<sequence>MAEIASQQSQQPPTLQQPQQPQPAHSTQPSQSIQPSQSPFLTSTKQPSQWPVWDGSTTSLNAHLFLLRIKIEEDRAVLGSDRAICFDIFRSVPSDKQPRILNWLETGGFDSNCNWNYFLDHLKEKFENKLARQTAANQLGRMQMGATQYFVDYLKEYELKISQCGKTCWTDEYKIMHLEIAIKAPLCQLLMNKNLQEDDYAKWISKVKRISGRLENSLSYQPRGSSGSKTWYVAHNGSNPQVLSQTPTSNQQLVIDADGDTKIGGVNALKILQTAIMALNAGHDNTADNRPRAKWRLKDEFQRLSNEGKCIRYRKTGHKSRNCPTYRPAIWPKEIASLNSSQLTDKRI</sequence>
<gene>
    <name evidence="2" type="ORF">BGTH12_LOCUS5631</name>
</gene>
<dbReference type="Proteomes" id="UP000683417">
    <property type="component" value="Unassembled WGS sequence"/>
</dbReference>
<evidence type="ECO:0000313" key="2">
    <source>
        <dbReference type="EMBL" id="CAD6504273.1"/>
    </source>
</evidence>
<proteinExistence type="predicted"/>
<reference evidence="2" key="1">
    <citation type="submission" date="2020-10" db="EMBL/GenBank/DDBJ databases">
        <authorList>
            <person name="Muller C M."/>
        </authorList>
    </citation>
    <scope>NUCLEOTIDE SEQUENCE</scope>
    <source>
        <strain evidence="2">THUN-12</strain>
    </source>
</reference>
<comment type="caution">
    <text evidence="2">The sequence shown here is derived from an EMBL/GenBank/DDBJ whole genome shotgun (WGS) entry which is preliminary data.</text>
</comment>
<accession>A0A9W4D4P7</accession>
<feature type="compositionally biased region" description="Polar residues" evidence="1">
    <location>
        <begin position="40"/>
        <end position="52"/>
    </location>
</feature>
<protein>
    <submittedName>
        <fullName evidence="2">BgTH12-06006</fullName>
    </submittedName>
</protein>
<dbReference type="EMBL" id="CAJHIT010000008">
    <property type="protein sequence ID" value="CAD6504273.1"/>
    <property type="molecule type" value="Genomic_DNA"/>
</dbReference>